<dbReference type="RefSeq" id="WP_126205180.1">
    <property type="nucleotide sequence ID" value="NZ_PEMJ01000364.1"/>
</dbReference>
<sequence length="173" mass="18696">MKRPLLWLLGSLLLTLAACSFTVTVDIPEQRFQAQALPNTQGRILYPKEATRFNPPPVAPKSVVLTGTLEASQTLNTTISFYVRLEDPSKERTCQDLSLYGIPAYACPVGPADEKVGEAQFQGTQASLTLQGAKLTQGIAQGQFWLGLEAQGLPSRMVTFTLKNAKATVTVGL</sequence>
<evidence type="ECO:0008006" key="4">
    <source>
        <dbReference type="Google" id="ProtNLM"/>
    </source>
</evidence>
<gene>
    <name evidence="2" type="ORF">CSW27_13275</name>
</gene>
<organism evidence="2 3">
    <name type="scientific">Thermus scotoductus</name>
    <dbReference type="NCBI Taxonomy" id="37636"/>
    <lineage>
        <taxon>Bacteria</taxon>
        <taxon>Thermotogati</taxon>
        <taxon>Deinococcota</taxon>
        <taxon>Deinococci</taxon>
        <taxon>Thermales</taxon>
        <taxon>Thermaceae</taxon>
        <taxon>Thermus</taxon>
    </lineage>
</organism>
<evidence type="ECO:0000313" key="2">
    <source>
        <dbReference type="EMBL" id="RTI11014.1"/>
    </source>
</evidence>
<evidence type="ECO:0000256" key="1">
    <source>
        <dbReference type="SAM" id="SignalP"/>
    </source>
</evidence>
<dbReference type="Proteomes" id="UP000287155">
    <property type="component" value="Unassembled WGS sequence"/>
</dbReference>
<name>A0A430URT1_THESC</name>
<proteinExistence type="predicted"/>
<accession>A0A430URT1</accession>
<protein>
    <recommendedName>
        <fullName evidence="4">Lipoprotein</fullName>
    </recommendedName>
</protein>
<dbReference type="EMBL" id="PEMJ01000364">
    <property type="protein sequence ID" value="RTI11014.1"/>
    <property type="molecule type" value="Genomic_DNA"/>
</dbReference>
<reference evidence="2 3" key="1">
    <citation type="journal article" date="2019" name="Extremophiles">
        <title>Biogeography of thermophiles and predominance of Thermus scotoductus in domestic water heaters.</title>
        <authorList>
            <person name="Wilpiszeski R.L."/>
            <person name="Zhang Z."/>
            <person name="House C.H."/>
        </authorList>
    </citation>
    <scope>NUCLEOTIDE SEQUENCE [LARGE SCALE GENOMIC DNA]</scope>
    <source>
        <strain evidence="2 3">14_S14</strain>
    </source>
</reference>
<evidence type="ECO:0000313" key="3">
    <source>
        <dbReference type="Proteomes" id="UP000287155"/>
    </source>
</evidence>
<feature type="chain" id="PRO_5019499879" description="Lipoprotein" evidence="1">
    <location>
        <begin position="21"/>
        <end position="173"/>
    </location>
</feature>
<dbReference type="AlphaFoldDB" id="A0A430URT1"/>
<feature type="signal peptide" evidence="1">
    <location>
        <begin position="1"/>
        <end position="20"/>
    </location>
</feature>
<keyword evidence="1" id="KW-0732">Signal</keyword>
<comment type="caution">
    <text evidence="2">The sequence shown here is derived from an EMBL/GenBank/DDBJ whole genome shotgun (WGS) entry which is preliminary data.</text>
</comment>
<dbReference type="PROSITE" id="PS51257">
    <property type="entry name" value="PROKAR_LIPOPROTEIN"/>
    <property type="match status" value="1"/>
</dbReference>